<dbReference type="InterPro" id="IPR009351">
    <property type="entry name" value="AlkZ-like"/>
</dbReference>
<evidence type="ECO:0000313" key="3">
    <source>
        <dbReference type="Proteomes" id="UP000621266"/>
    </source>
</evidence>
<dbReference type="Proteomes" id="UP000621266">
    <property type="component" value="Unassembled WGS sequence"/>
</dbReference>
<dbReference type="RefSeq" id="WP_156205966.1">
    <property type="nucleotide sequence ID" value="NZ_WHPN01000259.1"/>
</dbReference>
<comment type="caution">
    <text evidence="2">The sequence shown here is derived from an EMBL/GenBank/DDBJ whole genome shotgun (WGS) entry which is preliminary data.</text>
</comment>
<dbReference type="EMBL" id="WHPN01000259">
    <property type="protein sequence ID" value="KAF4408874.1"/>
    <property type="molecule type" value="Genomic_DNA"/>
</dbReference>
<proteinExistence type="predicted"/>
<accession>A0ABQ7FMP1</accession>
<feature type="region of interest" description="Disordered" evidence="1">
    <location>
        <begin position="1"/>
        <end position="20"/>
    </location>
</feature>
<keyword evidence="3" id="KW-1185">Reference proteome</keyword>
<name>A0ABQ7FMP1_9ACTN</name>
<dbReference type="PANTHER" id="PTHR38479">
    <property type="entry name" value="LMO0824 PROTEIN"/>
    <property type="match status" value="1"/>
</dbReference>
<organism evidence="2 3">
    <name type="scientific">Streptomyces lycii</name>
    <dbReference type="NCBI Taxonomy" id="2654337"/>
    <lineage>
        <taxon>Bacteria</taxon>
        <taxon>Bacillati</taxon>
        <taxon>Actinomycetota</taxon>
        <taxon>Actinomycetes</taxon>
        <taxon>Kitasatosporales</taxon>
        <taxon>Streptomycetaceae</taxon>
        <taxon>Streptomyces</taxon>
    </lineage>
</organism>
<evidence type="ECO:0000256" key="1">
    <source>
        <dbReference type="SAM" id="MobiDB-lite"/>
    </source>
</evidence>
<sequence>MSHSPSAGRDPVTAGAPAPPRLPWDGVLARRLARHGLAGPLRDSGPADCAGVLCGAHAQVMSAAELSLGLRLDGVTRDAVRTALWEERSLVKTFGPRGTVHLLPAAELPLWTGALTALPTGRNALSPGARLTPGQTDAVVAAVADALRDAELTADELTEAVVAAAGPWAGDLVMPAFQGMWPRWRQALHTAAHRGALCFGPNRGRKVTYTSPQRWLPGFRPAAPADSLARVVSRYLHAYGPATPGHFARWTAVPPGWAADLFGTLAASGAVEPVEFCGERAWVTAGDTALPGDPPRGVRLLPYFDAYTVGSHPRARAFPGRAAGRALARGQAGNFPVLLVDGLAAGVWHQRRSGRRIDITVEPLGPLSAAHRRELGEQAERTASVLGGVPRLTTGPVSAGPHA</sequence>
<reference evidence="2 3" key="1">
    <citation type="submission" date="2019-10" db="EMBL/GenBank/DDBJ databases">
        <title>Streptomyces tenebrisbrunneis sp.nov., an endogenous actinomycete isolated from of Lycium ruthenicum.</title>
        <authorList>
            <person name="Ma L."/>
        </authorList>
    </citation>
    <scope>NUCLEOTIDE SEQUENCE [LARGE SCALE GENOMIC DNA]</scope>
    <source>
        <strain evidence="2 3">TRM 66187</strain>
    </source>
</reference>
<feature type="region of interest" description="Disordered" evidence="1">
    <location>
        <begin position="380"/>
        <end position="403"/>
    </location>
</feature>
<dbReference type="Pfam" id="PF06224">
    <property type="entry name" value="AlkZ-like"/>
    <property type="match status" value="1"/>
</dbReference>
<gene>
    <name evidence="2" type="ORF">GCU69_11965</name>
</gene>
<keyword evidence="2" id="KW-0238">DNA-binding</keyword>
<dbReference type="GO" id="GO:0003677">
    <property type="term" value="F:DNA binding"/>
    <property type="evidence" value="ECO:0007669"/>
    <property type="project" value="UniProtKB-KW"/>
</dbReference>
<evidence type="ECO:0000313" key="2">
    <source>
        <dbReference type="EMBL" id="KAF4408874.1"/>
    </source>
</evidence>
<dbReference type="PANTHER" id="PTHR38479:SF2">
    <property type="entry name" value="WINGED HELIX DNA-BINDING DOMAIN-CONTAINING PROTEIN"/>
    <property type="match status" value="1"/>
</dbReference>
<protein>
    <submittedName>
        <fullName evidence="2">Winged helix DNA-binding domain-containing protein</fullName>
    </submittedName>
</protein>